<feature type="transmembrane region" description="Helical" evidence="5">
    <location>
        <begin position="191"/>
        <end position="215"/>
    </location>
</feature>
<proteinExistence type="inferred from homology"/>
<evidence type="ECO:0000256" key="3">
    <source>
        <dbReference type="ARBA" id="ARBA00023004"/>
    </source>
</evidence>
<dbReference type="GO" id="GO:0016787">
    <property type="term" value="F:hydrolase activity"/>
    <property type="evidence" value="ECO:0007669"/>
    <property type="project" value="UniProtKB-KW"/>
</dbReference>
<evidence type="ECO:0000313" key="8">
    <source>
        <dbReference type="Proteomes" id="UP000553963"/>
    </source>
</evidence>
<evidence type="ECO:0000256" key="4">
    <source>
        <dbReference type="ARBA" id="ARBA00025742"/>
    </source>
</evidence>
<evidence type="ECO:0000259" key="6">
    <source>
        <dbReference type="Pfam" id="PF00149"/>
    </source>
</evidence>
<sequence length="578" mass="62986">MRPIVDPRGGDIEDDASSTKSRTLISLAGSLLAEISFPKLVVAWTILIGLPVLVLGLAPFLASIWLQSLSAQAFTLFTGLGPPLILIVLGAIGWWGGRRLWRLIETNFWSLNALAVQPGYALVRELLRHLAEKLMPAGTPQARRDLVRALCAALAGLIVCVVSVALARLAWPYARWTGSLADLGLPMHLVVVAICNSVVIISAYVAVAAVTWGLADALMPQPRDLPTFASGDDSARTWRVAHLSDIHIVGERYGFRIESGRAGPRGNERMRRALAILERVHHERPIDVVLVSGDLTDAGRSSEWAEFFDIIGAHPTLAARMVAIPGNHDLNIVDRANPARLDLPTSPYRRMRQLRALSAFALLQGDRVRLVDPAKGIGPTLAEAVESHRVQIADFADRGGFKLLRPLEDLWTSAFPMVLPPSEPGGLGLVLMNSNAEAHFSFTNALGLVSRDQTKAVERVLADYPDAGWALVLHHHVVEYPRAAKSLSERVGTALANGTWFIRRMRRLAGHAVILHGHRHVDWIGRCGDLQIVSAPSPVMDVTDADDSYFYIQNFQVGPRGRIDLLAPDRIDVAGAAD</sequence>
<dbReference type="InterPro" id="IPR029052">
    <property type="entry name" value="Metallo-depent_PP-like"/>
</dbReference>
<feature type="domain" description="Calcineurin-like phosphoesterase" evidence="6">
    <location>
        <begin position="239"/>
        <end position="351"/>
    </location>
</feature>
<evidence type="ECO:0000256" key="2">
    <source>
        <dbReference type="ARBA" id="ARBA00022801"/>
    </source>
</evidence>
<comment type="caution">
    <text evidence="7">The sequence shown here is derived from an EMBL/GenBank/DDBJ whole genome shotgun (WGS) entry which is preliminary data.</text>
</comment>
<dbReference type="AlphaFoldDB" id="A0A840ASA9"/>
<dbReference type="Proteomes" id="UP000553963">
    <property type="component" value="Unassembled WGS sequence"/>
</dbReference>
<keyword evidence="3" id="KW-0408">Iron</keyword>
<evidence type="ECO:0000256" key="5">
    <source>
        <dbReference type="SAM" id="Phobius"/>
    </source>
</evidence>
<dbReference type="RefSeq" id="WP_183399793.1">
    <property type="nucleotide sequence ID" value="NZ_JACIDS010000004.1"/>
</dbReference>
<feature type="transmembrane region" description="Helical" evidence="5">
    <location>
        <begin position="147"/>
        <end position="171"/>
    </location>
</feature>
<feature type="transmembrane region" description="Helical" evidence="5">
    <location>
        <begin position="41"/>
        <end position="66"/>
    </location>
</feature>
<accession>A0A840ASA9</accession>
<keyword evidence="8" id="KW-1185">Reference proteome</keyword>
<organism evidence="7 8">
    <name type="scientific">Kaistia hirudinis</name>
    <dbReference type="NCBI Taxonomy" id="1293440"/>
    <lineage>
        <taxon>Bacteria</taxon>
        <taxon>Pseudomonadati</taxon>
        <taxon>Pseudomonadota</taxon>
        <taxon>Alphaproteobacteria</taxon>
        <taxon>Hyphomicrobiales</taxon>
        <taxon>Kaistiaceae</taxon>
        <taxon>Kaistia</taxon>
    </lineage>
</organism>
<dbReference type="PANTHER" id="PTHR42988">
    <property type="entry name" value="PHOSPHOHYDROLASE"/>
    <property type="match status" value="1"/>
</dbReference>
<dbReference type="Pfam" id="PF00149">
    <property type="entry name" value="Metallophos"/>
    <property type="match status" value="1"/>
</dbReference>
<dbReference type="InterPro" id="IPR004843">
    <property type="entry name" value="Calcineurin-like_PHP"/>
</dbReference>
<evidence type="ECO:0000256" key="1">
    <source>
        <dbReference type="ARBA" id="ARBA00022723"/>
    </source>
</evidence>
<keyword evidence="5" id="KW-0812">Transmembrane</keyword>
<evidence type="ECO:0000313" key="7">
    <source>
        <dbReference type="EMBL" id="MBB3932128.1"/>
    </source>
</evidence>
<dbReference type="SUPFAM" id="SSF56300">
    <property type="entry name" value="Metallo-dependent phosphatases"/>
    <property type="match status" value="1"/>
</dbReference>
<reference evidence="7 8" key="1">
    <citation type="submission" date="2020-08" db="EMBL/GenBank/DDBJ databases">
        <title>Genomic Encyclopedia of Type Strains, Phase IV (KMG-IV): sequencing the most valuable type-strain genomes for metagenomic binning, comparative biology and taxonomic classification.</title>
        <authorList>
            <person name="Goeker M."/>
        </authorList>
    </citation>
    <scope>NUCLEOTIDE SEQUENCE [LARGE SCALE GENOMIC DNA]</scope>
    <source>
        <strain evidence="7 8">DSM 25966</strain>
    </source>
</reference>
<protein>
    <submittedName>
        <fullName evidence="7">3',5'-cyclic AMP phosphodiesterase CpdA</fullName>
    </submittedName>
</protein>
<keyword evidence="5" id="KW-1133">Transmembrane helix</keyword>
<dbReference type="EMBL" id="JACIDS010000004">
    <property type="protein sequence ID" value="MBB3932128.1"/>
    <property type="molecule type" value="Genomic_DNA"/>
</dbReference>
<dbReference type="InterPro" id="IPR050884">
    <property type="entry name" value="CNP_phosphodiesterase-III"/>
</dbReference>
<keyword evidence="5" id="KW-0472">Membrane</keyword>
<comment type="similarity">
    <text evidence="4">Belongs to the cyclic nucleotide phosphodiesterase class-III family.</text>
</comment>
<feature type="transmembrane region" description="Helical" evidence="5">
    <location>
        <begin position="73"/>
        <end position="96"/>
    </location>
</feature>
<name>A0A840ASA9_9HYPH</name>
<gene>
    <name evidence="7" type="ORF">GGR25_003186</name>
</gene>
<keyword evidence="2" id="KW-0378">Hydrolase</keyword>
<dbReference type="PANTHER" id="PTHR42988:SF2">
    <property type="entry name" value="CYCLIC NUCLEOTIDE PHOSPHODIESTERASE CBUA0032-RELATED"/>
    <property type="match status" value="1"/>
</dbReference>
<keyword evidence="1" id="KW-0479">Metal-binding</keyword>
<dbReference type="Gene3D" id="3.60.21.10">
    <property type="match status" value="2"/>
</dbReference>
<dbReference type="GO" id="GO:0046872">
    <property type="term" value="F:metal ion binding"/>
    <property type="evidence" value="ECO:0007669"/>
    <property type="project" value="UniProtKB-KW"/>
</dbReference>